<comment type="caution">
    <text evidence="2">The sequence shown here is derived from an EMBL/GenBank/DDBJ whole genome shotgun (WGS) entry which is preliminary data.</text>
</comment>
<dbReference type="EMBL" id="SDOV01000003">
    <property type="protein sequence ID" value="KAH7643310.1"/>
    <property type="molecule type" value="Genomic_DNA"/>
</dbReference>
<evidence type="ECO:0000256" key="1">
    <source>
        <dbReference type="SAM" id="MobiDB-lite"/>
    </source>
</evidence>
<proteinExistence type="predicted"/>
<dbReference type="Proteomes" id="UP000828236">
    <property type="component" value="Unassembled WGS sequence"/>
</dbReference>
<gene>
    <name evidence="2" type="ORF">HUG17_10001</name>
</gene>
<evidence type="ECO:0000313" key="2">
    <source>
        <dbReference type="EMBL" id="KAH7643310.1"/>
    </source>
</evidence>
<sequence>MKTNKPEAEYSDDCNSESTDGTTNTSIKTSLSYSNDDYNNEILKSNSQPESESESGSSLLLSKQQEYEKNLPNQTTITMCSLSANNNYDRQLIDNNNEWRTIFLGNNYDSPPELSFSSTSTSTSFMNG</sequence>
<organism evidence="2">
    <name type="scientific">Dermatophagoides farinae</name>
    <name type="common">American house dust mite</name>
    <dbReference type="NCBI Taxonomy" id="6954"/>
    <lineage>
        <taxon>Eukaryota</taxon>
        <taxon>Metazoa</taxon>
        <taxon>Ecdysozoa</taxon>
        <taxon>Arthropoda</taxon>
        <taxon>Chelicerata</taxon>
        <taxon>Arachnida</taxon>
        <taxon>Acari</taxon>
        <taxon>Acariformes</taxon>
        <taxon>Sarcoptiformes</taxon>
        <taxon>Astigmata</taxon>
        <taxon>Psoroptidia</taxon>
        <taxon>Analgoidea</taxon>
        <taxon>Pyroglyphidae</taxon>
        <taxon>Dermatophagoidinae</taxon>
        <taxon>Dermatophagoides</taxon>
    </lineage>
</organism>
<feature type="compositionally biased region" description="Polar residues" evidence="1">
    <location>
        <begin position="16"/>
        <end position="37"/>
    </location>
</feature>
<feature type="region of interest" description="Disordered" evidence="1">
    <location>
        <begin position="1"/>
        <end position="67"/>
    </location>
</feature>
<feature type="compositionally biased region" description="Low complexity" evidence="1">
    <location>
        <begin position="45"/>
        <end position="64"/>
    </location>
</feature>
<reference evidence="2" key="1">
    <citation type="submission" date="2020-06" db="EMBL/GenBank/DDBJ databases">
        <authorList>
            <person name="Ji K."/>
            <person name="Li J."/>
        </authorList>
    </citation>
    <scope>NUCLEOTIDE SEQUENCE</scope>
    <source>
        <strain evidence="2">JKM2019</strain>
        <tissue evidence="2">Whole body</tissue>
    </source>
</reference>
<dbReference type="AlphaFoldDB" id="A0A9D4P5B6"/>
<accession>A0A9D4P5B6</accession>
<reference evidence="2" key="2">
    <citation type="journal article" date="2021" name="World Allergy Organ. J.">
        <title>Chromosome-level assembly of Dermatophagoides farinae genome and transcriptome reveals two novel allergens Der f 37 and Der f 39.</title>
        <authorList>
            <person name="Chen J."/>
            <person name="Cai Z."/>
            <person name="Fan D."/>
            <person name="Hu J."/>
            <person name="Hou Y."/>
            <person name="He Y."/>
            <person name="Zhang Z."/>
            <person name="Zhao Z."/>
            <person name="Gao P."/>
            <person name="Hu W."/>
            <person name="Sun J."/>
            <person name="Li J."/>
            <person name="Ji K."/>
        </authorList>
    </citation>
    <scope>NUCLEOTIDE SEQUENCE</scope>
    <source>
        <strain evidence="2">JKM2019</strain>
    </source>
</reference>
<name>A0A9D4P5B6_DERFA</name>
<protein>
    <submittedName>
        <fullName evidence="2">Uncharacterized protein</fullName>
    </submittedName>
</protein>